<protein>
    <submittedName>
        <fullName evidence="1">Uncharacterized protein</fullName>
    </submittedName>
</protein>
<dbReference type="AlphaFoldDB" id="A0A6A6GJM5"/>
<evidence type="ECO:0000313" key="1">
    <source>
        <dbReference type="EMBL" id="KAF2225789.1"/>
    </source>
</evidence>
<sequence>MVHDTVVLTAASVSAAPSQAIRWLSSRTSYSHTQARSTFSTCELSLTIFFDCSPLPTIYRLVRSNLCPFSHLKPALIPPPPPFLQHLCIP</sequence>
<dbReference type="EMBL" id="ML992503">
    <property type="protein sequence ID" value="KAF2225789.1"/>
    <property type="molecule type" value="Genomic_DNA"/>
</dbReference>
<gene>
    <name evidence="1" type="ORF">BDZ85DRAFT_71375</name>
</gene>
<accession>A0A6A6GJM5</accession>
<organism evidence="1 2">
    <name type="scientific">Elsinoe ampelina</name>
    <dbReference type="NCBI Taxonomy" id="302913"/>
    <lineage>
        <taxon>Eukaryota</taxon>
        <taxon>Fungi</taxon>
        <taxon>Dikarya</taxon>
        <taxon>Ascomycota</taxon>
        <taxon>Pezizomycotina</taxon>
        <taxon>Dothideomycetes</taxon>
        <taxon>Dothideomycetidae</taxon>
        <taxon>Myriangiales</taxon>
        <taxon>Elsinoaceae</taxon>
        <taxon>Elsinoe</taxon>
    </lineage>
</organism>
<proteinExistence type="predicted"/>
<dbReference type="OrthoDB" id="10443243at2759"/>
<dbReference type="Proteomes" id="UP000799538">
    <property type="component" value="Unassembled WGS sequence"/>
</dbReference>
<name>A0A6A6GJM5_9PEZI</name>
<reference evidence="2" key="1">
    <citation type="journal article" date="2020" name="Stud. Mycol.">
        <title>101 Dothideomycetes genomes: A test case for predicting lifestyles and emergence of pathogens.</title>
        <authorList>
            <person name="Haridas S."/>
            <person name="Albert R."/>
            <person name="Binder M."/>
            <person name="Bloem J."/>
            <person name="LaButti K."/>
            <person name="Salamov A."/>
            <person name="Andreopoulos B."/>
            <person name="Baker S."/>
            <person name="Barry K."/>
            <person name="Bills G."/>
            <person name="Bluhm B."/>
            <person name="Cannon C."/>
            <person name="Castanera R."/>
            <person name="Culley D."/>
            <person name="Daum C."/>
            <person name="Ezra D."/>
            <person name="Gonzalez J."/>
            <person name="Henrissat B."/>
            <person name="Kuo A."/>
            <person name="Liang C."/>
            <person name="Lipzen A."/>
            <person name="Lutzoni F."/>
            <person name="Magnuson J."/>
            <person name="Mondo S."/>
            <person name="Nolan M."/>
            <person name="Ohm R."/>
            <person name="Pangilinan J."/>
            <person name="Park H.-J."/>
            <person name="Ramirez L."/>
            <person name="Alfaro M."/>
            <person name="Sun H."/>
            <person name="Tritt A."/>
            <person name="Yoshinaga Y."/>
            <person name="Zwiers L.-H."/>
            <person name="Turgeon B."/>
            <person name="Goodwin S."/>
            <person name="Spatafora J."/>
            <person name="Crous P."/>
            <person name="Grigoriev I."/>
        </authorList>
    </citation>
    <scope>NUCLEOTIDE SEQUENCE [LARGE SCALE GENOMIC DNA]</scope>
    <source>
        <strain evidence="2">CECT 20119</strain>
    </source>
</reference>
<keyword evidence="2" id="KW-1185">Reference proteome</keyword>
<evidence type="ECO:0000313" key="2">
    <source>
        <dbReference type="Proteomes" id="UP000799538"/>
    </source>
</evidence>